<organism evidence="2">
    <name type="scientific">Siphoviridae sp. ctTnV63</name>
    <dbReference type="NCBI Taxonomy" id="2825523"/>
    <lineage>
        <taxon>Viruses</taxon>
        <taxon>Duplodnaviria</taxon>
        <taxon>Heunggongvirae</taxon>
        <taxon>Uroviricota</taxon>
        <taxon>Caudoviricetes</taxon>
    </lineage>
</organism>
<name>A0A8S5NWG7_9CAUD</name>
<feature type="compositionally biased region" description="Acidic residues" evidence="1">
    <location>
        <begin position="142"/>
        <end position="157"/>
    </location>
</feature>
<dbReference type="EMBL" id="BK015264">
    <property type="protein sequence ID" value="DAD98554.1"/>
    <property type="molecule type" value="Genomic_DNA"/>
</dbReference>
<protein>
    <submittedName>
        <fullName evidence="2">Uncharacterized protein</fullName>
    </submittedName>
</protein>
<sequence>MLKTYDTLMKQGKFSAAQNKAESNDFVDSIGELVLMCEKDGFIPRFYTDGPQDKVDRVLQDNQLYLRQLVMEELNLGSLIEKALKEIQEDKEKEEKIGAITEDENAEKAYEDSLFEVNSDGSFADLITASPADLARIAAGYPEEEEESAESEDFGDE</sequence>
<reference evidence="2" key="1">
    <citation type="journal article" date="2021" name="Proc. Natl. Acad. Sci. U.S.A.">
        <title>A Catalog of Tens of Thousands of Viruses from Human Metagenomes Reveals Hidden Associations with Chronic Diseases.</title>
        <authorList>
            <person name="Tisza M.J."/>
            <person name="Buck C.B."/>
        </authorList>
    </citation>
    <scope>NUCLEOTIDE SEQUENCE</scope>
    <source>
        <strain evidence="2">CtTnV63</strain>
    </source>
</reference>
<feature type="region of interest" description="Disordered" evidence="1">
    <location>
        <begin position="137"/>
        <end position="157"/>
    </location>
</feature>
<evidence type="ECO:0000256" key="1">
    <source>
        <dbReference type="SAM" id="MobiDB-lite"/>
    </source>
</evidence>
<proteinExistence type="predicted"/>
<accession>A0A8S5NWG7</accession>
<evidence type="ECO:0000313" key="2">
    <source>
        <dbReference type="EMBL" id="DAD98554.1"/>
    </source>
</evidence>